<dbReference type="InterPro" id="IPR004431">
    <property type="entry name" value="3-IsopropMal_deHydase_ssu"/>
</dbReference>
<dbReference type="HAMAP" id="MF_01031">
    <property type="entry name" value="LeuD_type1"/>
    <property type="match status" value="1"/>
</dbReference>
<evidence type="ECO:0000256" key="8">
    <source>
        <dbReference type="ARBA" id="ARBA00023239"/>
    </source>
</evidence>
<keyword evidence="8 10" id="KW-0456">Lyase</keyword>
<evidence type="ECO:0000256" key="1">
    <source>
        <dbReference type="ARBA" id="ARBA00000491"/>
    </source>
</evidence>
<dbReference type="SUPFAM" id="SSF52016">
    <property type="entry name" value="LeuD/IlvD-like"/>
    <property type="match status" value="1"/>
</dbReference>
<dbReference type="EC" id="4.2.1.33" evidence="10"/>
<keyword evidence="6 10" id="KW-0432">Leucine biosynthesis</keyword>
<dbReference type="AlphaFoldDB" id="A0A4D6Y2I6"/>
<dbReference type="Pfam" id="PF00694">
    <property type="entry name" value="Aconitase_C"/>
    <property type="match status" value="1"/>
</dbReference>
<evidence type="ECO:0000259" key="11">
    <source>
        <dbReference type="Pfam" id="PF00694"/>
    </source>
</evidence>
<reference evidence="12 13" key="1">
    <citation type="submission" date="2018-12" db="EMBL/GenBank/DDBJ databases">
        <authorList>
            <person name="Chong R.A."/>
        </authorList>
    </citation>
    <scope>NUCLEOTIDE SEQUENCE [LARGE SCALE GENOMIC DNA]</scope>
    <source>
        <strain evidence="12 13">Bca</strain>
        <plasmid evidence="13">pleu</plasmid>
    </source>
</reference>
<evidence type="ECO:0000256" key="9">
    <source>
        <dbReference type="ARBA" id="ARBA00023304"/>
    </source>
</evidence>
<keyword evidence="12" id="KW-0614">Plasmid</keyword>
<dbReference type="RefSeq" id="WP_158360113.1">
    <property type="nucleotide sequence ID" value="NZ_CP034880.1"/>
</dbReference>
<keyword evidence="9 10" id="KW-0100">Branched-chain amino acid biosynthesis</keyword>
<evidence type="ECO:0000256" key="7">
    <source>
        <dbReference type="ARBA" id="ARBA00022605"/>
    </source>
</evidence>
<dbReference type="Proteomes" id="UP000298594">
    <property type="component" value="Plasmid pLeu"/>
</dbReference>
<protein>
    <recommendedName>
        <fullName evidence="10">3-isopropylmalate dehydratase small subunit</fullName>
        <ecNumber evidence="10">4.2.1.33</ecNumber>
    </recommendedName>
    <alternativeName>
        <fullName evidence="10">Alpha-IPM isomerase</fullName>
        <shortName evidence="10">IPMI</shortName>
    </alternativeName>
    <alternativeName>
        <fullName evidence="10">Isopropylmalate isomerase</fullName>
    </alternativeName>
</protein>
<accession>A0A4D6Y2I6</accession>
<dbReference type="Gene3D" id="3.20.19.10">
    <property type="entry name" value="Aconitase, domain 4"/>
    <property type="match status" value="1"/>
</dbReference>
<evidence type="ECO:0000256" key="6">
    <source>
        <dbReference type="ARBA" id="ARBA00022430"/>
    </source>
</evidence>
<dbReference type="OrthoDB" id="9777465at2"/>
<dbReference type="InterPro" id="IPR000573">
    <property type="entry name" value="AconitaseA/IPMdHydase_ssu_swvl"/>
</dbReference>
<evidence type="ECO:0000313" key="12">
    <source>
        <dbReference type="EMBL" id="QCI20748.1"/>
    </source>
</evidence>
<dbReference type="GO" id="GO:0009098">
    <property type="term" value="P:L-leucine biosynthetic process"/>
    <property type="evidence" value="ECO:0007669"/>
    <property type="project" value="UniProtKB-UniRule"/>
</dbReference>
<dbReference type="CDD" id="cd01577">
    <property type="entry name" value="IPMI_Swivel"/>
    <property type="match status" value="1"/>
</dbReference>
<comment type="catalytic activity">
    <reaction evidence="1 10">
        <text>(2R,3S)-3-isopropylmalate = (2S)-2-isopropylmalate</text>
        <dbReference type="Rhea" id="RHEA:32287"/>
        <dbReference type="ChEBI" id="CHEBI:1178"/>
        <dbReference type="ChEBI" id="CHEBI:35121"/>
        <dbReference type="EC" id="4.2.1.33"/>
    </reaction>
</comment>
<dbReference type="InterPro" id="IPR033940">
    <property type="entry name" value="IPMI_Swivel"/>
</dbReference>
<comment type="function">
    <text evidence="2 10">Catalyzes the isomerization between 2-isopropylmalate and 3-isopropylmalate, via the formation of 2-isopropylmaleate.</text>
</comment>
<name>A0A4D6Y2I6_9GAMM</name>
<dbReference type="NCBIfam" id="NF002458">
    <property type="entry name" value="PRK01641.1"/>
    <property type="match status" value="1"/>
</dbReference>
<organism evidence="12 13">
    <name type="scientific">Buchnera aphidicola</name>
    <name type="common">Brachycaudus cardui</name>
    <dbReference type="NCBI Taxonomy" id="557993"/>
    <lineage>
        <taxon>Bacteria</taxon>
        <taxon>Pseudomonadati</taxon>
        <taxon>Pseudomonadota</taxon>
        <taxon>Gammaproteobacteria</taxon>
        <taxon>Enterobacterales</taxon>
        <taxon>Erwiniaceae</taxon>
        <taxon>Buchnera</taxon>
    </lineage>
</organism>
<evidence type="ECO:0000256" key="4">
    <source>
        <dbReference type="ARBA" id="ARBA00009845"/>
    </source>
</evidence>
<evidence type="ECO:0000256" key="5">
    <source>
        <dbReference type="ARBA" id="ARBA00011271"/>
    </source>
</evidence>
<dbReference type="EMBL" id="CP034880">
    <property type="protein sequence ID" value="QCI20748.1"/>
    <property type="molecule type" value="Genomic_DNA"/>
</dbReference>
<dbReference type="NCBIfam" id="TIGR00171">
    <property type="entry name" value="leuD"/>
    <property type="match status" value="1"/>
</dbReference>
<dbReference type="PANTHER" id="PTHR43345">
    <property type="entry name" value="3-ISOPROPYLMALATE DEHYDRATASE SMALL SUBUNIT 2-RELATED-RELATED"/>
    <property type="match status" value="1"/>
</dbReference>
<reference evidence="12 13" key="2">
    <citation type="submission" date="2019-05" db="EMBL/GenBank/DDBJ databases">
        <title>Genome evolution of the obligate endosymbiont Buchnera aphidicola.</title>
        <authorList>
            <person name="Moran N.A."/>
        </authorList>
    </citation>
    <scope>NUCLEOTIDE SEQUENCE [LARGE SCALE GENOMIC DNA]</scope>
    <source>
        <strain evidence="12 13">Bca</strain>
        <plasmid evidence="13">pleu</plasmid>
    </source>
</reference>
<proteinExistence type="inferred from homology"/>
<evidence type="ECO:0000256" key="2">
    <source>
        <dbReference type="ARBA" id="ARBA00002695"/>
    </source>
</evidence>
<gene>
    <name evidence="10 12" type="primary">leuD</name>
    <name evidence="12" type="ORF">D9V67_03155</name>
</gene>
<geneLocation type="plasmid" evidence="12">
    <name>pLeu</name>
</geneLocation>
<comment type="subunit">
    <text evidence="5 10">Heterodimer of LeuC and LeuD.</text>
</comment>
<evidence type="ECO:0000256" key="10">
    <source>
        <dbReference type="HAMAP-Rule" id="MF_01031"/>
    </source>
</evidence>
<dbReference type="UniPathway" id="UPA00048">
    <property type="reaction ID" value="UER00071"/>
</dbReference>
<sequence length="209" mass="24473">MFKFTEHTGVVVPLDIANIDTDTIIPKQFLQKVSKIGFGKYLFHDWRFLDTRQLQKNKNFILNKEVYKNASILLTRENFGCGSSREHAVWSLLDYGFRVIIGSTFADIFYNNSFNNKLLLITLDKKDINFLFDVVKMNIGISFNVNLLNNEIIVNKRSFSFQLDDFRRTCLLNNLDNIDLTMKYSDKIQDYEDKISSCLIGRRKFSSYI</sequence>
<dbReference type="InterPro" id="IPR050075">
    <property type="entry name" value="LeuD"/>
</dbReference>
<comment type="pathway">
    <text evidence="3 10">Amino-acid biosynthesis; L-leucine biosynthesis; L-leucine from 3-methyl-2-oxobutanoate: step 2/4.</text>
</comment>
<evidence type="ECO:0000313" key="13">
    <source>
        <dbReference type="Proteomes" id="UP000298594"/>
    </source>
</evidence>
<dbReference type="GO" id="GO:0003861">
    <property type="term" value="F:3-isopropylmalate dehydratase activity"/>
    <property type="evidence" value="ECO:0007669"/>
    <property type="project" value="UniProtKB-UniRule"/>
</dbReference>
<dbReference type="PANTHER" id="PTHR43345:SF5">
    <property type="entry name" value="3-ISOPROPYLMALATE DEHYDRATASE SMALL SUBUNIT"/>
    <property type="match status" value="1"/>
</dbReference>
<dbReference type="FunFam" id="3.20.19.10:FF:000003">
    <property type="entry name" value="3-isopropylmalate dehydratase small subunit"/>
    <property type="match status" value="1"/>
</dbReference>
<dbReference type="GO" id="GO:0009316">
    <property type="term" value="C:3-isopropylmalate dehydratase complex"/>
    <property type="evidence" value="ECO:0007669"/>
    <property type="project" value="InterPro"/>
</dbReference>
<feature type="domain" description="Aconitase A/isopropylmalate dehydratase small subunit swivel" evidence="11">
    <location>
        <begin position="3"/>
        <end position="125"/>
    </location>
</feature>
<evidence type="ECO:0000256" key="3">
    <source>
        <dbReference type="ARBA" id="ARBA00004729"/>
    </source>
</evidence>
<comment type="similarity">
    <text evidence="4 10">Belongs to the LeuD family. LeuD type 1 subfamily.</text>
</comment>
<dbReference type="InterPro" id="IPR015928">
    <property type="entry name" value="Aconitase/3IPM_dehydase_swvl"/>
</dbReference>
<keyword evidence="7 10" id="KW-0028">Amino-acid biosynthesis</keyword>